<evidence type="ECO:0000256" key="4">
    <source>
        <dbReference type="ARBA" id="ARBA00022741"/>
    </source>
</evidence>
<dbReference type="GO" id="GO:0005737">
    <property type="term" value="C:cytoplasm"/>
    <property type="evidence" value="ECO:0007669"/>
    <property type="project" value="TreeGrafter"/>
</dbReference>
<keyword evidence="9" id="KW-1185">Reference proteome</keyword>
<evidence type="ECO:0000256" key="3">
    <source>
        <dbReference type="ARBA" id="ARBA00022723"/>
    </source>
</evidence>
<evidence type="ECO:0000256" key="1">
    <source>
        <dbReference type="ARBA" id="ARBA00008276"/>
    </source>
</evidence>
<evidence type="ECO:0000256" key="5">
    <source>
        <dbReference type="ARBA" id="ARBA00022840"/>
    </source>
</evidence>
<dbReference type="RefSeq" id="WP_013681598.1">
    <property type="nucleotide sequence ID" value="NC_015318.1"/>
</dbReference>
<reference evidence="9" key="2">
    <citation type="submission" date="2011-03" db="EMBL/GenBank/DDBJ databases">
        <title>The complete genome of Hippea maritima DSM 10411.</title>
        <authorList>
            <consortium name="US DOE Joint Genome Institute (JGI-PGF)"/>
            <person name="Lucas S."/>
            <person name="Copeland A."/>
            <person name="Lapidus A."/>
            <person name="Bruce D."/>
            <person name="Goodwin L."/>
            <person name="Pitluck S."/>
            <person name="Peters L."/>
            <person name="Kyrpides N."/>
            <person name="Mavromatis K."/>
            <person name="Pagani I."/>
            <person name="Ivanova N."/>
            <person name="Mikhailova N."/>
            <person name="Lu M."/>
            <person name="Detter J.C."/>
            <person name="Tapia R."/>
            <person name="Han C."/>
            <person name="Land M."/>
            <person name="Hauser L."/>
            <person name="Markowitz V."/>
            <person name="Cheng J.-F."/>
            <person name="Hugenholtz P."/>
            <person name="Woyke T."/>
            <person name="Wu D."/>
            <person name="Spring S."/>
            <person name="Schroeder M."/>
            <person name="Brambilla E."/>
            <person name="Klenk H.-P."/>
            <person name="Eisen J.A."/>
        </authorList>
    </citation>
    <scope>NUCLEOTIDE SEQUENCE [LARGE SCALE GENOMIC DNA]</scope>
    <source>
        <strain evidence="9">ATCC 700847 / DSM 10411 / MH2</strain>
    </source>
</reference>
<accession>F2LUV2</accession>
<keyword evidence="5" id="KW-0067">ATP-binding</keyword>
<dbReference type="UniPathway" id="UPA00077">
    <property type="reaction ID" value="UER00157"/>
</dbReference>
<dbReference type="NCBIfam" id="TIGR01499">
    <property type="entry name" value="folC"/>
    <property type="match status" value="1"/>
</dbReference>
<dbReference type="GO" id="GO:0004326">
    <property type="term" value="F:tetrahydrofolylpolyglutamate synthase activity"/>
    <property type="evidence" value="ECO:0007669"/>
    <property type="project" value="UniProtKB-EC"/>
</dbReference>
<comment type="similarity">
    <text evidence="1">Belongs to the folylpolyglutamate synthase family.</text>
</comment>
<feature type="domain" description="Mur ligase central" evidence="7">
    <location>
        <begin position="48"/>
        <end position="189"/>
    </location>
</feature>
<dbReference type="InterPro" id="IPR001645">
    <property type="entry name" value="Folylpolyglutamate_synth"/>
</dbReference>
<evidence type="ECO:0000313" key="8">
    <source>
        <dbReference type="EMBL" id="AEA33557.1"/>
    </source>
</evidence>
<dbReference type="InterPro" id="IPR036615">
    <property type="entry name" value="Mur_ligase_C_dom_sf"/>
</dbReference>
<dbReference type="GO" id="GO:0008841">
    <property type="term" value="F:dihydrofolate synthase activity"/>
    <property type="evidence" value="ECO:0007669"/>
    <property type="project" value="TreeGrafter"/>
</dbReference>
<evidence type="ECO:0000313" key="9">
    <source>
        <dbReference type="Proteomes" id="UP000008139"/>
    </source>
</evidence>
<reference evidence="8 9" key="1">
    <citation type="journal article" date="2011" name="Stand. Genomic Sci.">
        <title>Complete genome sequence of the thermophilic sulfur-reducer Hippea maritima type strain (MH(2)).</title>
        <authorList>
            <person name="Huntemann M."/>
            <person name="Lu M."/>
            <person name="Nolan M."/>
            <person name="Lapidus A."/>
            <person name="Lucas S."/>
            <person name="Hammon N."/>
            <person name="Deshpande S."/>
            <person name="Cheng J.F."/>
            <person name="Tapia R."/>
            <person name="Han C."/>
            <person name="Goodwin L."/>
            <person name="Pitluck S."/>
            <person name="Liolios K."/>
            <person name="Pagani I."/>
            <person name="Ivanova N."/>
            <person name="Ovchinikova G."/>
            <person name="Pati A."/>
            <person name="Chen A."/>
            <person name="Palaniappan K."/>
            <person name="Land M."/>
            <person name="Hauser L."/>
            <person name="Jeffries C.D."/>
            <person name="Detter J.C."/>
            <person name="Brambilla E.M."/>
            <person name="Rohde M."/>
            <person name="Spring S."/>
            <person name="Goker M."/>
            <person name="Woyke T."/>
            <person name="Bristow J."/>
            <person name="Eisen J.A."/>
            <person name="Markowitz V."/>
            <person name="Hugenholtz P."/>
            <person name="Kyrpides N.C."/>
            <person name="Klenk H.P."/>
            <person name="Mavromatis K."/>
        </authorList>
    </citation>
    <scope>NUCLEOTIDE SEQUENCE [LARGE SCALE GENOMIC DNA]</scope>
    <source>
        <strain evidence="9">ATCC 700847 / DSM 10411 / MH2</strain>
    </source>
</reference>
<evidence type="ECO:0000259" key="7">
    <source>
        <dbReference type="Pfam" id="PF08245"/>
    </source>
</evidence>
<dbReference type="KEGG" id="hmr:Hipma_0587"/>
<dbReference type="AlphaFoldDB" id="F2LUV2"/>
<dbReference type="GO" id="GO:0005524">
    <property type="term" value="F:ATP binding"/>
    <property type="evidence" value="ECO:0007669"/>
    <property type="project" value="UniProtKB-KW"/>
</dbReference>
<dbReference type="GO" id="GO:0046872">
    <property type="term" value="F:metal ion binding"/>
    <property type="evidence" value="ECO:0007669"/>
    <property type="project" value="UniProtKB-KW"/>
</dbReference>
<organism evidence="8 9">
    <name type="scientific">Hippea maritima (strain ATCC 700847 / DSM 10411 / MH2)</name>
    <dbReference type="NCBI Taxonomy" id="760142"/>
    <lineage>
        <taxon>Bacteria</taxon>
        <taxon>Pseudomonadati</taxon>
        <taxon>Campylobacterota</taxon>
        <taxon>Desulfurellia</taxon>
        <taxon>Desulfurellales</taxon>
        <taxon>Hippeaceae</taxon>
        <taxon>Hippea</taxon>
    </lineage>
</organism>
<dbReference type="HOGENOM" id="CLU_015869_1_1_7"/>
<name>F2LUV2_HIPMA</name>
<dbReference type="SUPFAM" id="SSF53623">
    <property type="entry name" value="MurD-like peptide ligases, catalytic domain"/>
    <property type="match status" value="1"/>
</dbReference>
<evidence type="ECO:0000256" key="6">
    <source>
        <dbReference type="ARBA" id="ARBA00022842"/>
    </source>
</evidence>
<dbReference type="PANTHER" id="PTHR11136">
    <property type="entry name" value="FOLYLPOLYGLUTAMATE SYNTHASE-RELATED"/>
    <property type="match status" value="1"/>
</dbReference>
<keyword evidence="2 8" id="KW-0436">Ligase</keyword>
<dbReference type="PANTHER" id="PTHR11136:SF0">
    <property type="entry name" value="DIHYDROFOLATE SYNTHETASE-RELATED"/>
    <property type="match status" value="1"/>
</dbReference>
<dbReference type="Proteomes" id="UP000008139">
    <property type="component" value="Chromosome"/>
</dbReference>
<keyword evidence="3" id="KW-0479">Metal-binding</keyword>
<keyword evidence="4" id="KW-0547">Nucleotide-binding</keyword>
<dbReference type="PIRSF" id="PIRSF001563">
    <property type="entry name" value="Folylpolyglu_synth"/>
    <property type="match status" value="1"/>
</dbReference>
<dbReference type="STRING" id="760142.Hipma_0587"/>
<dbReference type="FunCoup" id="F2LUV2">
    <property type="interactions" value="464"/>
</dbReference>
<dbReference type="SUPFAM" id="SSF53244">
    <property type="entry name" value="MurD-like peptide ligases, peptide-binding domain"/>
    <property type="match status" value="1"/>
</dbReference>
<dbReference type="InterPro" id="IPR036565">
    <property type="entry name" value="Mur-like_cat_sf"/>
</dbReference>
<evidence type="ECO:0000256" key="2">
    <source>
        <dbReference type="ARBA" id="ARBA00022598"/>
    </source>
</evidence>
<sequence>MNEIEAFKELNGILNSLNPYAMDLSLDRIKSFLNKIGNPQNSFKSILVGGTNGKGSAVSMLSKAFIDADYNVGTYTSPHLIQLNERFKINGKIVPFAILLEYARFVQSLNFEHLTYFEFLTAMAFLLFKDFGVDVAVLEVGMGGEFDATNVIDPILSILTSISLDHTKHLGDTLEKITLTKSKIIKRLGVVSKNPETVIKTIKDSVNAEVFFVDDDYVKRAKDLGFFNVNTDNVATVLLAIDLLNQRYGFGLDPFSIKKVFWPGRFEVIESNGKAFILDGAHNASAVENLIGLIDRFGFRIDAIVFAALTTKDWKENLTKLCDISPNIKLPQLKYKLGVEPKDIQAFLRRRGVCQTELFDDVNSCINKLFNSEYENILITGSLYLVGEALACNLMEGEGGFMP</sequence>
<dbReference type="Gene3D" id="3.40.1190.10">
    <property type="entry name" value="Mur-like, catalytic domain"/>
    <property type="match status" value="1"/>
</dbReference>
<dbReference type="EC" id="6.3.2.17" evidence="8"/>
<dbReference type="OrthoDB" id="9809356at2"/>
<dbReference type="GO" id="GO:0046654">
    <property type="term" value="P:tetrahydrofolate biosynthetic process"/>
    <property type="evidence" value="ECO:0007669"/>
    <property type="project" value="UniProtKB-UniPathway"/>
</dbReference>
<dbReference type="InterPro" id="IPR018109">
    <property type="entry name" value="Folylpolyglutamate_synth_CS"/>
</dbReference>
<proteinExistence type="inferred from homology"/>
<dbReference type="Gene3D" id="3.90.190.20">
    <property type="entry name" value="Mur ligase, C-terminal domain"/>
    <property type="match status" value="1"/>
</dbReference>
<dbReference type="PROSITE" id="PS01012">
    <property type="entry name" value="FOLYLPOLYGLU_SYNT_2"/>
    <property type="match status" value="1"/>
</dbReference>
<keyword evidence="6" id="KW-0460">Magnesium</keyword>
<dbReference type="Pfam" id="PF08245">
    <property type="entry name" value="Mur_ligase_M"/>
    <property type="match status" value="1"/>
</dbReference>
<dbReference type="eggNOG" id="COG0285">
    <property type="taxonomic scope" value="Bacteria"/>
</dbReference>
<dbReference type="InterPro" id="IPR013221">
    <property type="entry name" value="Mur_ligase_cen"/>
</dbReference>
<dbReference type="EMBL" id="CP002606">
    <property type="protein sequence ID" value="AEA33557.1"/>
    <property type="molecule type" value="Genomic_DNA"/>
</dbReference>
<gene>
    <name evidence="8" type="ordered locus">Hipma_0587</name>
</gene>
<dbReference type="InParanoid" id="F2LUV2"/>
<protein>
    <submittedName>
        <fullName evidence="8">FolC bifunctional protein</fullName>
        <ecNumber evidence="8">6.3.2.17</ecNumber>
    </submittedName>
</protein>